<organism evidence="1">
    <name type="scientific">uncultured Coleofasciculus sp</name>
    <dbReference type="NCBI Taxonomy" id="1267456"/>
    <lineage>
        <taxon>Bacteria</taxon>
        <taxon>Bacillati</taxon>
        <taxon>Cyanobacteriota</taxon>
        <taxon>Cyanophyceae</taxon>
        <taxon>Coleofasciculales</taxon>
        <taxon>Coleofasciculaceae</taxon>
        <taxon>Coleofasciculus</taxon>
        <taxon>environmental samples</taxon>
    </lineage>
</organism>
<proteinExistence type="predicted"/>
<dbReference type="EMBL" id="CADCTM010000187">
    <property type="protein sequence ID" value="CAA9237423.1"/>
    <property type="molecule type" value="Genomic_DNA"/>
</dbReference>
<evidence type="ECO:0000313" key="1">
    <source>
        <dbReference type="EMBL" id="CAA9237423.1"/>
    </source>
</evidence>
<gene>
    <name evidence="1" type="ORF">AVDCRST_MAG92-1348</name>
</gene>
<name>A0A6J4I126_9CYAN</name>
<sequence>MISRSIDLRENALKTRLKGWNARGYTSKAYLCKLKFF</sequence>
<protein>
    <submittedName>
        <fullName evidence="1">Uncharacterized protein</fullName>
    </submittedName>
</protein>
<dbReference type="AlphaFoldDB" id="A0A6J4I126"/>
<accession>A0A6J4I126</accession>
<reference evidence="1" key="1">
    <citation type="submission" date="2020-02" db="EMBL/GenBank/DDBJ databases">
        <authorList>
            <person name="Meier V. D."/>
        </authorList>
    </citation>
    <scope>NUCLEOTIDE SEQUENCE</scope>
    <source>
        <strain evidence="1">AVDCRST_MAG92</strain>
    </source>
</reference>